<protein>
    <recommendedName>
        <fullName evidence="1">FlgO domain-containing protein</fullName>
    </recommendedName>
</protein>
<dbReference type="KEGG" id="dbk:DGMP_16020"/>
<proteinExistence type="predicted"/>
<dbReference type="RefSeq" id="WP_228856987.1">
    <property type="nucleotide sequence ID" value="NZ_AP024086.1"/>
</dbReference>
<sequence length="231" mass="25984">MFKKTQISMEHIRACFINSGSHLCKHWFFVSLTLFSLISFITGCSSFNGTPLEKYLGADTNLITFSYTIADNLVQRANPPLVPHHPDMPVLVTTVVDNNNLKRTSRFGRILQEHIASRFVQRGYTVKEIKLASTLKIIPGSGETILTRNLSLLEGSSSAQAIFVGTFSYTQTTMYISVRLINPVNNNIIATDDYQLPMDDNILAMFGLQRLDSQDDMIEEPPRPFLNSVFN</sequence>
<reference evidence="2" key="1">
    <citation type="submission" date="2020-09" db="EMBL/GenBank/DDBJ databases">
        <title>Desulfogranum mesoprofundum gen. nov., sp. nov., a novel mesophilic, sulfate-reducing chemolithoautotroph isolated from a deep-sea hydrothermal vent chimney in the Suiyo Seamount.</title>
        <authorList>
            <person name="Hashimoto Y."/>
            <person name="Nakagawa S."/>
        </authorList>
    </citation>
    <scope>NUCLEOTIDE SEQUENCE</scope>
    <source>
        <strain evidence="2">KT2</strain>
    </source>
</reference>
<organism evidence="2 3">
    <name type="scientific">Desulfomarina profundi</name>
    <dbReference type="NCBI Taxonomy" id="2772557"/>
    <lineage>
        <taxon>Bacteria</taxon>
        <taxon>Pseudomonadati</taxon>
        <taxon>Thermodesulfobacteriota</taxon>
        <taxon>Desulfobulbia</taxon>
        <taxon>Desulfobulbales</taxon>
        <taxon>Desulfobulbaceae</taxon>
        <taxon>Desulfomarina</taxon>
    </lineage>
</organism>
<keyword evidence="3" id="KW-1185">Reference proteome</keyword>
<evidence type="ECO:0000259" key="1">
    <source>
        <dbReference type="Pfam" id="PF17680"/>
    </source>
</evidence>
<evidence type="ECO:0000313" key="3">
    <source>
        <dbReference type="Proteomes" id="UP000826725"/>
    </source>
</evidence>
<dbReference type="AlphaFoldDB" id="A0A8D5FSI0"/>
<accession>A0A8D5FSI0</accession>
<dbReference type="EMBL" id="AP024086">
    <property type="protein sequence ID" value="BCL60909.1"/>
    <property type="molecule type" value="Genomic_DNA"/>
</dbReference>
<name>A0A8D5FSI0_9BACT</name>
<gene>
    <name evidence="2" type="ORF">DGMP_16020</name>
</gene>
<evidence type="ECO:0000313" key="2">
    <source>
        <dbReference type="EMBL" id="BCL60909.1"/>
    </source>
</evidence>
<dbReference type="Pfam" id="PF17680">
    <property type="entry name" value="FlgO"/>
    <property type="match status" value="1"/>
</dbReference>
<dbReference type="InterPro" id="IPR041215">
    <property type="entry name" value="FlgO_dom"/>
</dbReference>
<feature type="domain" description="FlgO" evidence="1">
    <location>
        <begin position="67"/>
        <end position="200"/>
    </location>
</feature>
<dbReference type="Proteomes" id="UP000826725">
    <property type="component" value="Chromosome"/>
</dbReference>